<evidence type="ECO:0008006" key="3">
    <source>
        <dbReference type="Google" id="ProtNLM"/>
    </source>
</evidence>
<gene>
    <name evidence="1" type="ORF">GCM10010411_55490</name>
</gene>
<dbReference type="Gene3D" id="2.60.20.10">
    <property type="entry name" value="Crystallins"/>
    <property type="match status" value="1"/>
</dbReference>
<keyword evidence="2" id="KW-1185">Reference proteome</keyword>
<proteinExistence type="predicted"/>
<dbReference type="Proteomes" id="UP001501509">
    <property type="component" value="Unassembled WGS sequence"/>
</dbReference>
<dbReference type="Pfam" id="PF03995">
    <property type="entry name" value="Inhibitor_I36"/>
    <property type="match status" value="1"/>
</dbReference>
<comment type="caution">
    <text evidence="1">The sequence shown here is derived from an EMBL/GenBank/DDBJ whole genome shotgun (WGS) entry which is preliminary data.</text>
</comment>
<dbReference type="EMBL" id="BAAATD010000007">
    <property type="protein sequence ID" value="GAA2613472.1"/>
    <property type="molecule type" value="Genomic_DNA"/>
</dbReference>
<sequence length="147" mass="15282">MRTLGVLVGTAAALVAGTAVPGAASTEPPKEGPSIVYRQADGSRIACPAGYMCLYTGPNFTGVMVRWPAGSADGDFTKIQCPPQYCTNGDFNDDASSWHNNNTGHKYCISEHVGGGGWDNSTPNNTSGNLTGRYNNTASALSYLGCP</sequence>
<reference evidence="2" key="1">
    <citation type="journal article" date="2019" name="Int. J. Syst. Evol. Microbiol.">
        <title>The Global Catalogue of Microorganisms (GCM) 10K type strain sequencing project: providing services to taxonomists for standard genome sequencing and annotation.</title>
        <authorList>
            <consortium name="The Broad Institute Genomics Platform"/>
            <consortium name="The Broad Institute Genome Sequencing Center for Infectious Disease"/>
            <person name="Wu L."/>
            <person name="Ma J."/>
        </authorList>
    </citation>
    <scope>NUCLEOTIDE SEQUENCE [LARGE SCALE GENOMIC DNA]</scope>
    <source>
        <strain evidence="2">JCM 6833</strain>
    </source>
</reference>
<dbReference type="RefSeq" id="WP_344545374.1">
    <property type="nucleotide sequence ID" value="NZ_BAAATD010000007.1"/>
</dbReference>
<protein>
    <recommendedName>
        <fullName evidence="3">Peptidase inhibitor family I36</fullName>
    </recommendedName>
</protein>
<organism evidence="1 2">
    <name type="scientific">Actinomadura fulvescens</name>
    <dbReference type="NCBI Taxonomy" id="46160"/>
    <lineage>
        <taxon>Bacteria</taxon>
        <taxon>Bacillati</taxon>
        <taxon>Actinomycetota</taxon>
        <taxon>Actinomycetes</taxon>
        <taxon>Streptosporangiales</taxon>
        <taxon>Thermomonosporaceae</taxon>
        <taxon>Actinomadura</taxon>
    </lineage>
</organism>
<evidence type="ECO:0000313" key="2">
    <source>
        <dbReference type="Proteomes" id="UP001501509"/>
    </source>
</evidence>
<evidence type="ECO:0000313" key="1">
    <source>
        <dbReference type="EMBL" id="GAA2613472.1"/>
    </source>
</evidence>
<name>A0ABP6CF54_9ACTN</name>
<accession>A0ABP6CF54</accession>